<dbReference type="InterPro" id="IPR015824">
    <property type="entry name" value="Phosphoglycerate_kinase_N"/>
</dbReference>
<evidence type="ECO:0000256" key="6">
    <source>
        <dbReference type="ARBA" id="ARBA00022741"/>
    </source>
</evidence>
<proteinExistence type="inferred from homology"/>
<dbReference type="InterPro" id="IPR015911">
    <property type="entry name" value="Phosphoglycerate_kinase_CS"/>
</dbReference>
<organism evidence="9">
    <name type="scientific">marine sediment metagenome</name>
    <dbReference type="NCBI Taxonomy" id="412755"/>
    <lineage>
        <taxon>unclassified sequences</taxon>
        <taxon>metagenomes</taxon>
        <taxon>ecological metagenomes</taxon>
    </lineage>
</organism>
<dbReference type="GO" id="GO:0006094">
    <property type="term" value="P:gluconeogenesis"/>
    <property type="evidence" value="ECO:0007669"/>
    <property type="project" value="TreeGrafter"/>
</dbReference>
<dbReference type="FunFam" id="3.40.50.1260:FF:000006">
    <property type="entry name" value="Phosphoglycerate kinase"/>
    <property type="match status" value="1"/>
</dbReference>
<dbReference type="CDD" id="cd00318">
    <property type="entry name" value="Phosphoglycerate_kinase"/>
    <property type="match status" value="1"/>
</dbReference>
<name>X1B201_9ZZZZ</name>
<keyword evidence="7" id="KW-0418">Kinase</keyword>
<comment type="similarity">
    <text evidence="2">Belongs to the phosphoglycerate kinase family.</text>
</comment>
<evidence type="ECO:0000256" key="1">
    <source>
        <dbReference type="ARBA" id="ARBA00000642"/>
    </source>
</evidence>
<evidence type="ECO:0000256" key="7">
    <source>
        <dbReference type="ARBA" id="ARBA00022777"/>
    </source>
</evidence>
<evidence type="ECO:0000256" key="5">
    <source>
        <dbReference type="ARBA" id="ARBA00022679"/>
    </source>
</evidence>
<dbReference type="PANTHER" id="PTHR11406:SF23">
    <property type="entry name" value="PHOSPHOGLYCERATE KINASE 1, CHLOROPLASTIC-RELATED"/>
    <property type="match status" value="1"/>
</dbReference>
<dbReference type="GO" id="GO:0043531">
    <property type="term" value="F:ADP binding"/>
    <property type="evidence" value="ECO:0007669"/>
    <property type="project" value="TreeGrafter"/>
</dbReference>
<evidence type="ECO:0000256" key="4">
    <source>
        <dbReference type="ARBA" id="ARBA00013061"/>
    </source>
</evidence>
<dbReference type="Gene3D" id="3.40.50.1260">
    <property type="entry name" value="Phosphoglycerate kinase, N-terminal domain"/>
    <property type="match status" value="2"/>
</dbReference>
<comment type="catalytic activity">
    <reaction evidence="1">
        <text>(2R)-3-phosphoglycerate + ATP = (2R)-3-phospho-glyceroyl phosphate + ADP</text>
        <dbReference type="Rhea" id="RHEA:14801"/>
        <dbReference type="ChEBI" id="CHEBI:30616"/>
        <dbReference type="ChEBI" id="CHEBI:57604"/>
        <dbReference type="ChEBI" id="CHEBI:58272"/>
        <dbReference type="ChEBI" id="CHEBI:456216"/>
        <dbReference type="EC" id="2.7.2.3"/>
    </reaction>
</comment>
<reference evidence="9" key="1">
    <citation type="journal article" date="2014" name="Front. Microbiol.">
        <title>High frequency of phylogenetically diverse reductive dehalogenase-homologous genes in deep subseafloor sedimentary metagenomes.</title>
        <authorList>
            <person name="Kawai M."/>
            <person name="Futagami T."/>
            <person name="Toyoda A."/>
            <person name="Takaki Y."/>
            <person name="Nishi S."/>
            <person name="Hori S."/>
            <person name="Arai W."/>
            <person name="Tsubouchi T."/>
            <person name="Morono Y."/>
            <person name="Uchiyama I."/>
            <person name="Ito T."/>
            <person name="Fujiyama A."/>
            <person name="Inagaki F."/>
            <person name="Takami H."/>
        </authorList>
    </citation>
    <scope>NUCLEOTIDE SEQUENCE</scope>
    <source>
        <strain evidence="9">Expedition CK06-06</strain>
    </source>
</reference>
<evidence type="ECO:0000256" key="8">
    <source>
        <dbReference type="ARBA" id="ARBA00022840"/>
    </source>
</evidence>
<dbReference type="InterPro" id="IPR036043">
    <property type="entry name" value="Phosphoglycerate_kinase_sf"/>
</dbReference>
<dbReference type="PROSITE" id="PS00111">
    <property type="entry name" value="PGLYCERATE_KINASE"/>
    <property type="match status" value="1"/>
</dbReference>
<evidence type="ECO:0000256" key="2">
    <source>
        <dbReference type="ARBA" id="ARBA00008982"/>
    </source>
</evidence>
<dbReference type="SUPFAM" id="SSF53748">
    <property type="entry name" value="Phosphoglycerate kinase"/>
    <property type="match status" value="1"/>
</dbReference>
<dbReference type="PRINTS" id="PR00477">
    <property type="entry name" value="PHGLYCKINASE"/>
</dbReference>
<dbReference type="GO" id="GO:0005524">
    <property type="term" value="F:ATP binding"/>
    <property type="evidence" value="ECO:0007669"/>
    <property type="project" value="UniProtKB-KW"/>
</dbReference>
<dbReference type="PIRSF" id="PIRSF000724">
    <property type="entry name" value="Pgk"/>
    <property type="match status" value="1"/>
</dbReference>
<dbReference type="GO" id="GO:0005829">
    <property type="term" value="C:cytosol"/>
    <property type="evidence" value="ECO:0007669"/>
    <property type="project" value="TreeGrafter"/>
</dbReference>
<dbReference type="FunFam" id="3.40.50.1260:FF:000003">
    <property type="entry name" value="Phosphoglycerate kinase"/>
    <property type="match status" value="1"/>
</dbReference>
<dbReference type="EMBL" id="BART01000154">
    <property type="protein sequence ID" value="GAG66006.1"/>
    <property type="molecule type" value="Genomic_DNA"/>
</dbReference>
<dbReference type="InterPro" id="IPR001576">
    <property type="entry name" value="Phosphoglycerate_kinase"/>
</dbReference>
<keyword evidence="8" id="KW-0067">ATP-binding</keyword>
<evidence type="ECO:0000256" key="3">
    <source>
        <dbReference type="ARBA" id="ARBA00011245"/>
    </source>
</evidence>
<dbReference type="GO" id="GO:0006096">
    <property type="term" value="P:glycolytic process"/>
    <property type="evidence" value="ECO:0007669"/>
    <property type="project" value="InterPro"/>
</dbReference>
<dbReference type="Pfam" id="PF00162">
    <property type="entry name" value="PGK"/>
    <property type="match status" value="1"/>
</dbReference>
<dbReference type="EC" id="2.7.2.3" evidence="4"/>
<accession>X1B201</accession>
<keyword evidence="5" id="KW-0808">Transferase</keyword>
<protein>
    <recommendedName>
        <fullName evidence="4">phosphoglycerate kinase</fullName>
        <ecNumber evidence="4">2.7.2.3</ecNumber>
    </recommendedName>
</protein>
<evidence type="ECO:0000313" key="9">
    <source>
        <dbReference type="EMBL" id="GAG66006.1"/>
    </source>
</evidence>
<keyword evidence="6" id="KW-0547">Nucleotide-binding</keyword>
<gene>
    <name evidence="9" type="ORF">S01H4_00946</name>
</gene>
<sequence>MNKKSIRDIDIENKTVFVREDLNVPLDDEGNITDETRIILSLPTIDYLIKNNAKIILASHLGRPKGKFVEKLKMDPVAIALGKHLNKEIKKMDYVISDKVKNEVKDLKSGDILLLENLRFDPREKSNDDNFSRELAELADIYVNDAFGTSHRKHASMVGICKYIPSVMGLLLEKELRTLSSLLKKPKHPFVAILGGSKISDKIGVVRNLLNVVDTVIAGGGMCYTFLKFIGFEIGNSLLEEEMLEYCKQVLDEFKDKGKKFMLPEDVVVVKEFKHDSIFKTVNIEEIPEDWLGLDIGPGTIDKYKEEILKAKTILWNGPMGVFEWESFEKGTKEIAYAVIESKAKTVVGGGDTIAAVKKYRVADKISYITTGGGASLKFLEGVKLPAVEALNNK</sequence>
<dbReference type="AlphaFoldDB" id="X1B201"/>
<dbReference type="PANTHER" id="PTHR11406">
    <property type="entry name" value="PHOSPHOGLYCERATE KINASE"/>
    <property type="match status" value="1"/>
</dbReference>
<comment type="subunit">
    <text evidence="3">Monomer.</text>
</comment>
<dbReference type="HAMAP" id="MF_00145">
    <property type="entry name" value="Phosphoglyc_kinase"/>
    <property type="match status" value="1"/>
</dbReference>
<comment type="caution">
    <text evidence="9">The sequence shown here is derived from an EMBL/GenBank/DDBJ whole genome shotgun (WGS) entry which is preliminary data.</text>
</comment>
<dbReference type="GO" id="GO:0004618">
    <property type="term" value="F:phosphoglycerate kinase activity"/>
    <property type="evidence" value="ECO:0007669"/>
    <property type="project" value="UniProtKB-EC"/>
</dbReference>